<evidence type="ECO:0000313" key="5">
    <source>
        <dbReference type="EMBL" id="QLI06208.1"/>
    </source>
</evidence>
<dbReference type="EMBL" id="CP049075">
    <property type="protein sequence ID" value="QLI06208.1"/>
    <property type="molecule type" value="Genomic_DNA"/>
</dbReference>
<dbReference type="Gene3D" id="3.30.2350.10">
    <property type="entry name" value="Pseudouridine synthase"/>
    <property type="match status" value="1"/>
</dbReference>
<dbReference type="GO" id="GO:0000455">
    <property type="term" value="P:enzyme-directed rRNA pseudouridine synthesis"/>
    <property type="evidence" value="ECO:0007669"/>
    <property type="project" value="TreeGrafter"/>
</dbReference>
<dbReference type="AlphaFoldDB" id="A0A7H9CLY0"/>
<dbReference type="PANTHER" id="PTHR21600">
    <property type="entry name" value="MITOCHONDRIAL RNA PSEUDOURIDINE SYNTHASE"/>
    <property type="match status" value="1"/>
</dbReference>
<organism evidence="5 6">
    <name type="scientific">Candidatus Campylobacter infans</name>
    <dbReference type="NCBI Taxonomy" id="2561898"/>
    <lineage>
        <taxon>Bacteria</taxon>
        <taxon>Pseudomonadati</taxon>
        <taxon>Campylobacterota</taxon>
        <taxon>Epsilonproteobacteria</taxon>
        <taxon>Campylobacterales</taxon>
        <taxon>Campylobacteraceae</taxon>
        <taxon>Campylobacter</taxon>
    </lineage>
</organism>
<dbReference type="RefSeq" id="WP_179975264.1">
    <property type="nucleotide sequence ID" value="NZ_CP049075.1"/>
</dbReference>
<dbReference type="Pfam" id="PF00849">
    <property type="entry name" value="PseudoU_synth_2"/>
    <property type="match status" value="1"/>
</dbReference>
<dbReference type="GO" id="GO:0140098">
    <property type="term" value="F:catalytic activity, acting on RNA"/>
    <property type="evidence" value="ECO:0007669"/>
    <property type="project" value="UniProtKB-ARBA"/>
</dbReference>
<evidence type="ECO:0000256" key="2">
    <source>
        <dbReference type="ARBA" id="ARBA00031870"/>
    </source>
</evidence>
<dbReference type="PROSITE" id="PS01129">
    <property type="entry name" value="PSI_RLU"/>
    <property type="match status" value="1"/>
</dbReference>
<protein>
    <recommendedName>
        <fullName evidence="2">RNA pseudouridylate synthase</fullName>
    </recommendedName>
    <alternativeName>
        <fullName evidence="3">RNA-uridine isomerase</fullName>
    </alternativeName>
</protein>
<name>A0A7H9CLY0_9BACT</name>
<dbReference type="GO" id="GO:0003723">
    <property type="term" value="F:RNA binding"/>
    <property type="evidence" value="ECO:0007669"/>
    <property type="project" value="InterPro"/>
</dbReference>
<dbReference type="PANTHER" id="PTHR21600:SF87">
    <property type="entry name" value="RNA PSEUDOURIDYLATE SYNTHASE DOMAIN-CONTAINING PROTEIN 1"/>
    <property type="match status" value="1"/>
</dbReference>
<evidence type="ECO:0000313" key="6">
    <source>
        <dbReference type="Proteomes" id="UP000509414"/>
    </source>
</evidence>
<proteinExistence type="inferred from homology"/>
<dbReference type="Proteomes" id="UP000509414">
    <property type="component" value="Chromosome"/>
</dbReference>
<dbReference type="InterPro" id="IPR006145">
    <property type="entry name" value="PsdUridine_synth_RsuA/RluA"/>
</dbReference>
<comment type="similarity">
    <text evidence="1">Belongs to the pseudouridine synthase RluA family.</text>
</comment>
<keyword evidence="6" id="KW-1185">Reference proteome</keyword>
<accession>A0A7H9CLY0</accession>
<feature type="domain" description="Pseudouridine synthase RsuA/RluA-like" evidence="4">
    <location>
        <begin position="78"/>
        <end position="263"/>
    </location>
</feature>
<sequence length="337" mass="38292">MPYKLVKIGEFSQKKVFVALKSLGYNIKQAQRLCDKGRLQNSSGALLAKNDIIDGELFMIDYVCESRGLKPIFECDDFAVFDKPSGLLSHPSGRKSPYNMYDEIWHLYGKQACVAHRLDAQTSGLLLVAKSPQATTKLKELFENRAVFKSYLAYVKGDFCADILVERGDLREFTKSSLDSEIFSEFKQKFEFIKDFKGYFIDKAMKLGGYATALKQKMVIADDGKRALTLIRVLKSAKELNCNASLLECLPLTGRQHQIRLHLFHIKHCILGEPLYGLSKEQAGDLIDNKLSLQERINLTGATRLMLHANELKFIYKSQKYEIKSQANFNFLSSEIL</sequence>
<dbReference type="GO" id="GO:0009982">
    <property type="term" value="F:pseudouridine synthase activity"/>
    <property type="evidence" value="ECO:0007669"/>
    <property type="project" value="InterPro"/>
</dbReference>
<dbReference type="InterPro" id="IPR050188">
    <property type="entry name" value="RluA_PseudoU_synthase"/>
</dbReference>
<dbReference type="InterPro" id="IPR020103">
    <property type="entry name" value="PsdUridine_synth_cat_dom_sf"/>
</dbReference>
<evidence type="ECO:0000256" key="3">
    <source>
        <dbReference type="ARBA" id="ARBA00033164"/>
    </source>
</evidence>
<evidence type="ECO:0000256" key="1">
    <source>
        <dbReference type="ARBA" id="ARBA00010876"/>
    </source>
</evidence>
<reference evidence="5 6" key="1">
    <citation type="submission" date="2020-02" db="EMBL/GenBank/DDBJ databases">
        <title>Complete genome sequence of the novel Campylobacter species Candidatus Campylobacter infans.</title>
        <authorList>
            <person name="Duim B."/>
            <person name="Zomer A."/>
            <person name="van der Graaf L."/>
            <person name="Wagenaar J."/>
        </authorList>
    </citation>
    <scope>NUCLEOTIDE SEQUENCE [LARGE SCALE GENOMIC DNA]</scope>
    <source>
        <strain evidence="5 6">19S00001</strain>
    </source>
</reference>
<evidence type="ECO:0000259" key="4">
    <source>
        <dbReference type="Pfam" id="PF00849"/>
    </source>
</evidence>
<dbReference type="InterPro" id="IPR006224">
    <property type="entry name" value="PsdUridine_synth_RluA-like_CS"/>
</dbReference>
<dbReference type="CDD" id="cd02869">
    <property type="entry name" value="PseudoU_synth_RluA_like"/>
    <property type="match status" value="1"/>
</dbReference>
<dbReference type="SUPFAM" id="SSF55120">
    <property type="entry name" value="Pseudouridine synthase"/>
    <property type="match status" value="1"/>
</dbReference>
<dbReference type="KEGG" id="cinf:CINF_1738"/>
<gene>
    <name evidence="5" type="ORF">CINF_1738</name>
</gene>